<evidence type="ECO:0000256" key="3">
    <source>
        <dbReference type="ARBA" id="ARBA00022475"/>
    </source>
</evidence>
<evidence type="ECO:0000259" key="8">
    <source>
        <dbReference type="PROSITE" id="PS50928"/>
    </source>
</evidence>
<evidence type="ECO:0000256" key="2">
    <source>
        <dbReference type="ARBA" id="ARBA00022448"/>
    </source>
</evidence>
<dbReference type="SUPFAM" id="SSF161098">
    <property type="entry name" value="MetI-like"/>
    <property type="match status" value="1"/>
</dbReference>
<evidence type="ECO:0000256" key="7">
    <source>
        <dbReference type="RuleBase" id="RU363032"/>
    </source>
</evidence>
<dbReference type="OrthoDB" id="3626124at2"/>
<evidence type="ECO:0000256" key="6">
    <source>
        <dbReference type="ARBA" id="ARBA00023136"/>
    </source>
</evidence>
<feature type="transmembrane region" description="Helical" evidence="7">
    <location>
        <begin position="81"/>
        <end position="104"/>
    </location>
</feature>
<reference evidence="9 10" key="1">
    <citation type="submission" date="2019-03" db="EMBL/GenBank/DDBJ databases">
        <title>Genomic Encyclopedia of Type Strains, Phase IV (KMG-IV): sequencing the most valuable type-strain genomes for metagenomic binning, comparative biology and taxonomic classification.</title>
        <authorList>
            <person name="Goeker M."/>
        </authorList>
    </citation>
    <scope>NUCLEOTIDE SEQUENCE [LARGE SCALE GENOMIC DNA]</scope>
    <source>
        <strain evidence="9 10">DSM 45934</strain>
    </source>
</reference>
<evidence type="ECO:0000256" key="1">
    <source>
        <dbReference type="ARBA" id="ARBA00004651"/>
    </source>
</evidence>
<dbReference type="Gene3D" id="1.10.3720.10">
    <property type="entry name" value="MetI-like"/>
    <property type="match status" value="1"/>
</dbReference>
<dbReference type="Pfam" id="PF00528">
    <property type="entry name" value="BPD_transp_1"/>
    <property type="match status" value="1"/>
</dbReference>
<evidence type="ECO:0000313" key="10">
    <source>
        <dbReference type="Proteomes" id="UP000295680"/>
    </source>
</evidence>
<feature type="transmembrane region" description="Helical" evidence="7">
    <location>
        <begin position="18"/>
        <end position="39"/>
    </location>
</feature>
<dbReference type="PROSITE" id="PS50928">
    <property type="entry name" value="ABC_TM1"/>
    <property type="match status" value="1"/>
</dbReference>
<dbReference type="GO" id="GO:0055085">
    <property type="term" value="P:transmembrane transport"/>
    <property type="evidence" value="ECO:0007669"/>
    <property type="project" value="InterPro"/>
</dbReference>
<proteinExistence type="inferred from homology"/>
<comment type="similarity">
    <text evidence="7">Belongs to the binding-protein-dependent transport system permease family.</text>
</comment>
<dbReference type="InterPro" id="IPR000515">
    <property type="entry name" value="MetI-like"/>
</dbReference>
<evidence type="ECO:0000256" key="4">
    <source>
        <dbReference type="ARBA" id="ARBA00022692"/>
    </source>
</evidence>
<evidence type="ECO:0000256" key="5">
    <source>
        <dbReference type="ARBA" id="ARBA00022989"/>
    </source>
</evidence>
<comment type="caution">
    <text evidence="9">The sequence shown here is derived from an EMBL/GenBank/DDBJ whole genome shotgun (WGS) entry which is preliminary data.</text>
</comment>
<sequence length="282" mass="29315">MSVAVLPLARGTRGRSVWIAWAVLGFIALSALWPGLLAIHSPLQVNPTHALEGPSAAHLLGTDQLGRDLYSRVIHGAGQSLTVGLGATVVAVVIGCLFGTLAAGSKKAGDEVIMRTVDVFLAFPGLLLALLVVAILGPSTTNATLALAASMIPGFIRLARGQALVVRRSDYVKAAVVLGTRPVVVYMRHVVPNALPSLLVLATVNIGTAIIAGSSLSFLGLGAQAPSPEWGAMLSDARDYLDVAWSLALVPGLAITVTVIAVNVVGRDLMRRFEGRHPGVHR</sequence>
<organism evidence="9 10">
    <name type="scientific">Actinocrispum wychmicini</name>
    <dbReference type="NCBI Taxonomy" id="1213861"/>
    <lineage>
        <taxon>Bacteria</taxon>
        <taxon>Bacillati</taxon>
        <taxon>Actinomycetota</taxon>
        <taxon>Actinomycetes</taxon>
        <taxon>Pseudonocardiales</taxon>
        <taxon>Pseudonocardiaceae</taxon>
        <taxon>Actinocrispum</taxon>
    </lineage>
</organism>
<dbReference type="GO" id="GO:0005886">
    <property type="term" value="C:plasma membrane"/>
    <property type="evidence" value="ECO:0007669"/>
    <property type="project" value="UniProtKB-SubCell"/>
</dbReference>
<dbReference type="CDD" id="cd06261">
    <property type="entry name" value="TM_PBP2"/>
    <property type="match status" value="1"/>
</dbReference>
<name>A0A4V6NP08_9PSEU</name>
<protein>
    <submittedName>
        <fullName evidence="9">Peptide/nickel transport system permease protein</fullName>
    </submittedName>
</protein>
<feature type="transmembrane region" description="Helical" evidence="7">
    <location>
        <begin position="243"/>
        <end position="266"/>
    </location>
</feature>
<dbReference type="RefSeq" id="WP_132114002.1">
    <property type="nucleotide sequence ID" value="NZ_SLWS01000002.1"/>
</dbReference>
<feature type="transmembrane region" description="Helical" evidence="7">
    <location>
        <begin position="116"/>
        <end position="137"/>
    </location>
</feature>
<dbReference type="InterPro" id="IPR035906">
    <property type="entry name" value="MetI-like_sf"/>
</dbReference>
<gene>
    <name evidence="9" type="ORF">EV192_102457</name>
</gene>
<feature type="transmembrane region" description="Helical" evidence="7">
    <location>
        <begin position="143"/>
        <end position="159"/>
    </location>
</feature>
<keyword evidence="2 7" id="KW-0813">Transport</keyword>
<dbReference type="PANTHER" id="PTHR43386:SF25">
    <property type="entry name" value="PEPTIDE ABC TRANSPORTER PERMEASE PROTEIN"/>
    <property type="match status" value="1"/>
</dbReference>
<comment type="subcellular location">
    <subcellularLocation>
        <location evidence="1 7">Cell membrane</location>
        <topology evidence="1 7">Multi-pass membrane protein</topology>
    </subcellularLocation>
</comment>
<keyword evidence="6 7" id="KW-0472">Membrane</keyword>
<keyword evidence="10" id="KW-1185">Reference proteome</keyword>
<feature type="domain" description="ABC transmembrane type-1" evidence="8">
    <location>
        <begin position="77"/>
        <end position="266"/>
    </location>
</feature>
<keyword evidence="4 7" id="KW-0812">Transmembrane</keyword>
<keyword evidence="3" id="KW-1003">Cell membrane</keyword>
<dbReference type="AlphaFoldDB" id="A0A4V6NP08"/>
<evidence type="ECO:0000313" key="9">
    <source>
        <dbReference type="EMBL" id="TCO62320.1"/>
    </source>
</evidence>
<dbReference type="PANTHER" id="PTHR43386">
    <property type="entry name" value="OLIGOPEPTIDE TRANSPORT SYSTEM PERMEASE PROTEIN APPC"/>
    <property type="match status" value="1"/>
</dbReference>
<accession>A0A4V6NP08</accession>
<dbReference type="InterPro" id="IPR050366">
    <property type="entry name" value="BP-dependent_transpt_permease"/>
</dbReference>
<dbReference type="Proteomes" id="UP000295680">
    <property type="component" value="Unassembled WGS sequence"/>
</dbReference>
<feature type="transmembrane region" description="Helical" evidence="7">
    <location>
        <begin position="198"/>
        <end position="223"/>
    </location>
</feature>
<dbReference type="EMBL" id="SLWS01000002">
    <property type="protein sequence ID" value="TCO62320.1"/>
    <property type="molecule type" value="Genomic_DNA"/>
</dbReference>
<keyword evidence="5 7" id="KW-1133">Transmembrane helix</keyword>